<proteinExistence type="predicted"/>
<dbReference type="Proteomes" id="UP000623129">
    <property type="component" value="Unassembled WGS sequence"/>
</dbReference>
<dbReference type="GO" id="GO:0071763">
    <property type="term" value="P:nuclear membrane organization"/>
    <property type="evidence" value="ECO:0007669"/>
    <property type="project" value="TreeGrafter"/>
</dbReference>
<feature type="region of interest" description="Disordered" evidence="1">
    <location>
        <begin position="47"/>
        <end position="75"/>
    </location>
</feature>
<protein>
    <submittedName>
        <fullName evidence="2">Protein KAKU4</fullName>
    </submittedName>
</protein>
<feature type="compositionally biased region" description="Acidic residues" evidence="1">
    <location>
        <begin position="52"/>
        <end position="62"/>
    </location>
</feature>
<evidence type="ECO:0000313" key="2">
    <source>
        <dbReference type="EMBL" id="KAF3338847.1"/>
    </source>
</evidence>
<dbReference type="OrthoDB" id="666185at2759"/>
<keyword evidence="3" id="KW-1185">Reference proteome</keyword>
<evidence type="ECO:0000256" key="1">
    <source>
        <dbReference type="SAM" id="MobiDB-lite"/>
    </source>
</evidence>
<feature type="compositionally biased region" description="Basic residues" evidence="1">
    <location>
        <begin position="521"/>
        <end position="544"/>
    </location>
</feature>
<accession>A0A833VGD4</accession>
<evidence type="ECO:0000313" key="3">
    <source>
        <dbReference type="Proteomes" id="UP000623129"/>
    </source>
</evidence>
<feature type="compositionally biased region" description="Polar residues" evidence="1">
    <location>
        <begin position="473"/>
        <end position="491"/>
    </location>
</feature>
<name>A0A833VGD4_9POAL</name>
<feature type="compositionally biased region" description="Polar residues" evidence="1">
    <location>
        <begin position="452"/>
        <end position="466"/>
    </location>
</feature>
<organism evidence="2 3">
    <name type="scientific">Carex littledalei</name>
    <dbReference type="NCBI Taxonomy" id="544730"/>
    <lineage>
        <taxon>Eukaryota</taxon>
        <taxon>Viridiplantae</taxon>
        <taxon>Streptophyta</taxon>
        <taxon>Embryophyta</taxon>
        <taxon>Tracheophyta</taxon>
        <taxon>Spermatophyta</taxon>
        <taxon>Magnoliopsida</taxon>
        <taxon>Liliopsida</taxon>
        <taxon>Poales</taxon>
        <taxon>Cyperaceae</taxon>
        <taxon>Cyperoideae</taxon>
        <taxon>Cariceae</taxon>
        <taxon>Carex</taxon>
        <taxon>Carex subgen. Euthyceras</taxon>
    </lineage>
</organism>
<dbReference type="PANTHER" id="PTHR33416:SF37">
    <property type="entry name" value="OS04G0655600 PROTEIN"/>
    <property type="match status" value="1"/>
</dbReference>
<dbReference type="EMBL" id="SWLB01000004">
    <property type="protein sequence ID" value="KAF3338847.1"/>
    <property type="molecule type" value="Genomic_DNA"/>
</dbReference>
<feature type="region of interest" description="Disordered" evidence="1">
    <location>
        <begin position="419"/>
        <end position="544"/>
    </location>
</feature>
<dbReference type="PANTHER" id="PTHR33416">
    <property type="entry name" value="NUCLEAR PORE COMPLEX PROTEIN NUP1"/>
    <property type="match status" value="1"/>
</dbReference>
<sequence>MASFFKGRGEGWTPPANDSSPAPNENNKKWISGLVSGAGKIISSVFRSSDASDSEFEEDDAEMLSSDEKEDDTSHKKLVKLNQESAPGQVEETNTIIIPPTSKSKINIQQLITKETFTREESEKLIKLIESRVEEASYQKLEYAPFSTVEVSPEMRSMAIAESKKWLEEKKKSTPSSSKTIDLGPCKFNTDMPLFEIESDIGSPVDLAKSYMQSKPPWQSPFLTSSSTLFSTPPSGSSKFSGGFIQGTFDHSLSSSRFLKRDYISTGLWDPKEETSRRVRSRLSGSAFDSISSFTGPGSTSGIYNRDVLDPLKSLNFSLLDDKAPSHADVIVPPSQAGTAEGMVNTLEPTLGNNVLLESQQVAEKEQRITEETAVNVNKETGSIAEVVILETSNPIHPTFSEKNDVVGQDQNILTDEQGTLEGSKSAREPENFADASFTGPKQHGDGGDLHITNSLHGSTNKSSANGPAVHSNMESEFESSINGGPTSSTVGPDVSDDKSLNGSDTGTGLKTPKPDATPIRKGRKRVVSGRSRGRGRGKVRGTT</sequence>
<dbReference type="AlphaFoldDB" id="A0A833VGD4"/>
<dbReference type="GO" id="GO:0005635">
    <property type="term" value="C:nuclear envelope"/>
    <property type="evidence" value="ECO:0007669"/>
    <property type="project" value="TreeGrafter"/>
</dbReference>
<reference evidence="2" key="1">
    <citation type="submission" date="2020-01" db="EMBL/GenBank/DDBJ databases">
        <title>Genome sequence of Kobresia littledalei, the first chromosome-level genome in the family Cyperaceae.</title>
        <authorList>
            <person name="Qu G."/>
        </authorList>
    </citation>
    <scope>NUCLEOTIDE SEQUENCE</scope>
    <source>
        <strain evidence="2">C.B.Clarke</strain>
        <tissue evidence="2">Leaf</tissue>
    </source>
</reference>
<feature type="compositionally biased region" description="Polar residues" evidence="1">
    <location>
        <begin position="16"/>
        <end position="25"/>
    </location>
</feature>
<gene>
    <name evidence="2" type="ORF">FCM35_KLT16318</name>
</gene>
<feature type="region of interest" description="Disordered" evidence="1">
    <location>
        <begin position="1"/>
        <end position="30"/>
    </location>
</feature>
<comment type="caution">
    <text evidence="2">The sequence shown here is derived from an EMBL/GenBank/DDBJ whole genome shotgun (WGS) entry which is preliminary data.</text>
</comment>